<evidence type="ECO:0000313" key="2">
    <source>
        <dbReference type="EMBL" id="KAK7007045.1"/>
    </source>
</evidence>
<dbReference type="AlphaFoldDB" id="A0AAW0ADJ5"/>
<dbReference type="EMBL" id="JAWWNJ010000073">
    <property type="protein sequence ID" value="KAK7007045.1"/>
    <property type="molecule type" value="Genomic_DNA"/>
</dbReference>
<evidence type="ECO:0000256" key="1">
    <source>
        <dbReference type="ARBA" id="ARBA00009320"/>
    </source>
</evidence>
<dbReference type="InterPro" id="IPR001544">
    <property type="entry name" value="Aminotrans_IV"/>
</dbReference>
<dbReference type="InterPro" id="IPR043132">
    <property type="entry name" value="BCAT-like_C"/>
</dbReference>
<keyword evidence="2" id="KW-0808">Transferase</keyword>
<dbReference type="GO" id="GO:0008483">
    <property type="term" value="F:transaminase activity"/>
    <property type="evidence" value="ECO:0007669"/>
    <property type="project" value="UniProtKB-KW"/>
</dbReference>
<dbReference type="Proteomes" id="UP001362999">
    <property type="component" value="Unassembled WGS sequence"/>
</dbReference>
<dbReference type="Gene3D" id="3.20.10.10">
    <property type="entry name" value="D-amino Acid Aminotransferase, subunit A, domain 2"/>
    <property type="match status" value="1"/>
</dbReference>
<evidence type="ECO:0000313" key="3">
    <source>
        <dbReference type="Proteomes" id="UP001362999"/>
    </source>
</evidence>
<dbReference type="SUPFAM" id="SSF56752">
    <property type="entry name" value="D-aminoacid aminotransferase-like PLP-dependent enzymes"/>
    <property type="match status" value="1"/>
</dbReference>
<dbReference type="Pfam" id="PF01063">
    <property type="entry name" value="Aminotran_4"/>
    <property type="match status" value="1"/>
</dbReference>
<dbReference type="InterPro" id="IPR050571">
    <property type="entry name" value="Class-IV_PLP-Dep_Aminotrnsfr"/>
</dbReference>
<organism evidence="2 3">
    <name type="scientific">Favolaschia claudopus</name>
    <dbReference type="NCBI Taxonomy" id="2862362"/>
    <lineage>
        <taxon>Eukaryota</taxon>
        <taxon>Fungi</taxon>
        <taxon>Dikarya</taxon>
        <taxon>Basidiomycota</taxon>
        <taxon>Agaricomycotina</taxon>
        <taxon>Agaricomycetes</taxon>
        <taxon>Agaricomycetidae</taxon>
        <taxon>Agaricales</taxon>
        <taxon>Marasmiineae</taxon>
        <taxon>Mycenaceae</taxon>
        <taxon>Favolaschia</taxon>
    </lineage>
</organism>
<comment type="similarity">
    <text evidence="1">Belongs to the class-IV pyridoxal-phosphate-dependent aminotransferase family.</text>
</comment>
<accession>A0AAW0ADJ5</accession>
<dbReference type="GO" id="GO:0046394">
    <property type="term" value="P:carboxylic acid biosynthetic process"/>
    <property type="evidence" value="ECO:0007669"/>
    <property type="project" value="UniProtKB-ARBA"/>
</dbReference>
<dbReference type="PANTHER" id="PTHR42743">
    <property type="entry name" value="AMINO-ACID AMINOTRANSFERASE"/>
    <property type="match status" value="1"/>
</dbReference>
<sequence length="258" mass="28516">MAEEYQLLASTRCDAYLLRLSWNKYEGQPSRYLLLEYHYDRLRDAAAEHDWPDAQSALSASALYDVCQAAVASHDAEPVASFKIRITLSRAGLLAATATPISPLKFDPTSPSFSKPLTDSATLYGPAMTLLVDTQPTPHAGLFSSTKTTERAHYDAARARVNLPPLPSRDADVILYNSSEHVIESSVSNVAFYRSQRWITPPLSSGCLPGVTRRWLLQHKRISEAQEGELTKADLHPGDWVLLFNSVQGCRLARITAS</sequence>
<name>A0AAW0ADJ5_9AGAR</name>
<keyword evidence="3" id="KW-1185">Reference proteome</keyword>
<dbReference type="InterPro" id="IPR036038">
    <property type="entry name" value="Aminotransferase-like"/>
</dbReference>
<dbReference type="PANTHER" id="PTHR42743:SF11">
    <property type="entry name" value="AMINODEOXYCHORISMATE LYASE"/>
    <property type="match status" value="1"/>
</dbReference>
<keyword evidence="2" id="KW-0032">Aminotransferase</keyword>
<proteinExistence type="inferred from homology"/>
<protein>
    <submittedName>
        <fullName evidence="2">Aminotransferase</fullName>
    </submittedName>
</protein>
<reference evidence="2 3" key="1">
    <citation type="journal article" date="2024" name="J Genomics">
        <title>Draft genome sequencing and assembly of Favolaschia claudopus CIRM-BRFM 2984 isolated from oak limbs.</title>
        <authorList>
            <person name="Navarro D."/>
            <person name="Drula E."/>
            <person name="Chaduli D."/>
            <person name="Cazenave R."/>
            <person name="Ahrendt S."/>
            <person name="Wang J."/>
            <person name="Lipzen A."/>
            <person name="Daum C."/>
            <person name="Barry K."/>
            <person name="Grigoriev I.V."/>
            <person name="Favel A."/>
            <person name="Rosso M.N."/>
            <person name="Martin F."/>
        </authorList>
    </citation>
    <scope>NUCLEOTIDE SEQUENCE [LARGE SCALE GENOMIC DNA]</scope>
    <source>
        <strain evidence="2 3">CIRM-BRFM 2984</strain>
    </source>
</reference>
<comment type="caution">
    <text evidence="2">The sequence shown here is derived from an EMBL/GenBank/DDBJ whole genome shotgun (WGS) entry which is preliminary data.</text>
</comment>
<gene>
    <name evidence="2" type="ORF">R3P38DRAFT_3034997</name>
</gene>